<dbReference type="AlphaFoldDB" id="D9SDG8"/>
<evidence type="ECO:0000313" key="2">
    <source>
        <dbReference type="Proteomes" id="UP000001235"/>
    </source>
</evidence>
<keyword evidence="2" id="KW-1185">Reference proteome</keyword>
<sequence>MKNLRQEKLRLMQRQYHRCNQWRLRMGGLYIPHSYSDTKPDGLSWWDDVGFILNGRRIIVWWQHPRLIYADAIDEQSLQEAGDSPQDNWLTDGSTKNYKPAGASRKKIVSYTSRQPSEAQSQYYDKLRIIGKRLANKGIEKDVAPSCKFERLNWAMGISLVAPMEVRNGNELAMVALLAKRLLLRQTTLEIEFPGYCYGRAEWLNEREKRAA</sequence>
<dbReference type="EMBL" id="CP002159">
    <property type="protein sequence ID" value="ADL56766.1"/>
    <property type="molecule type" value="Genomic_DNA"/>
</dbReference>
<dbReference type="Proteomes" id="UP000001235">
    <property type="component" value="Chromosome"/>
</dbReference>
<accession>D9SDG8</accession>
<dbReference type="HOGENOM" id="CLU_1266484_0_0_4"/>
<gene>
    <name evidence="1" type="ordered locus">Galf_2771</name>
</gene>
<name>D9SDG8_GALCS</name>
<proteinExistence type="predicted"/>
<protein>
    <submittedName>
        <fullName evidence="1">Uncharacterized protein</fullName>
    </submittedName>
</protein>
<dbReference type="STRING" id="395494.Galf_2771"/>
<evidence type="ECO:0000313" key="1">
    <source>
        <dbReference type="EMBL" id="ADL56766.1"/>
    </source>
</evidence>
<reference evidence="1 2" key="1">
    <citation type="submission" date="2010-08" db="EMBL/GenBank/DDBJ databases">
        <title>Complete sequence of Gallionella capsiferriformans ES-2.</title>
        <authorList>
            <consortium name="US DOE Joint Genome Institute"/>
            <person name="Lucas S."/>
            <person name="Copeland A."/>
            <person name="Lapidus A."/>
            <person name="Cheng J.-F."/>
            <person name="Bruce D."/>
            <person name="Goodwin L."/>
            <person name="Pitluck S."/>
            <person name="Chertkov O."/>
            <person name="Davenport K.W."/>
            <person name="Detter J.C."/>
            <person name="Han C."/>
            <person name="Tapia R."/>
            <person name="Land M."/>
            <person name="Hauser L."/>
            <person name="Chang Y.-J."/>
            <person name="Jeffries C."/>
            <person name="Kyrpides N."/>
            <person name="Ivanova N."/>
            <person name="Mikhailova N."/>
            <person name="Shelobolina E.S."/>
            <person name="Picardal F."/>
            <person name="Roden E."/>
            <person name="Emerson D."/>
            <person name="Woyke T."/>
        </authorList>
    </citation>
    <scope>NUCLEOTIDE SEQUENCE [LARGE SCALE GENOMIC DNA]</scope>
    <source>
        <strain evidence="1 2">ES-2</strain>
    </source>
</reference>
<dbReference type="OrthoDB" id="8812767at2"/>
<dbReference type="KEGG" id="gca:Galf_2771"/>
<organism evidence="1 2">
    <name type="scientific">Gallionella capsiferriformans (strain ES-2)</name>
    <name type="common">Gallionella ferruginea capsiferriformans (strain ES-2)</name>
    <dbReference type="NCBI Taxonomy" id="395494"/>
    <lineage>
        <taxon>Bacteria</taxon>
        <taxon>Pseudomonadati</taxon>
        <taxon>Pseudomonadota</taxon>
        <taxon>Betaproteobacteria</taxon>
        <taxon>Nitrosomonadales</taxon>
        <taxon>Gallionellaceae</taxon>
        <taxon>Gallionella</taxon>
    </lineage>
</organism>
<dbReference type="RefSeq" id="WP_013294668.1">
    <property type="nucleotide sequence ID" value="NC_014394.1"/>
</dbReference>